<evidence type="ECO:0000313" key="2">
    <source>
        <dbReference type="Proteomes" id="UP000006271"/>
    </source>
</evidence>
<organism evidence="1 2">
    <name type="scientific">Parabacteroides merdae CL03T12C32</name>
    <dbReference type="NCBI Taxonomy" id="999420"/>
    <lineage>
        <taxon>Bacteria</taxon>
        <taxon>Pseudomonadati</taxon>
        <taxon>Bacteroidota</taxon>
        <taxon>Bacteroidia</taxon>
        <taxon>Bacteroidales</taxon>
        <taxon>Tannerellaceae</taxon>
        <taxon>Parabacteroides</taxon>
    </lineage>
</organism>
<dbReference type="HOGENOM" id="CLU_220715_1_0_10"/>
<reference evidence="1 2" key="1">
    <citation type="submission" date="2012-02" db="EMBL/GenBank/DDBJ databases">
        <title>The Genome Sequence of Parabacteroides merdae CL03T12C32.</title>
        <authorList>
            <consortium name="The Broad Institute Genome Sequencing Platform"/>
            <person name="Earl A."/>
            <person name="Ward D."/>
            <person name="Feldgarden M."/>
            <person name="Gevers D."/>
            <person name="Zitomersky N.L."/>
            <person name="Coyne M.J."/>
            <person name="Comstock L.E."/>
            <person name="Young S.K."/>
            <person name="Zeng Q."/>
            <person name="Gargeya S."/>
            <person name="Fitzgerald M."/>
            <person name="Haas B."/>
            <person name="Abouelleil A."/>
            <person name="Alvarado L."/>
            <person name="Arachchi H.M."/>
            <person name="Berlin A."/>
            <person name="Chapman S.B."/>
            <person name="Gearin G."/>
            <person name="Goldberg J."/>
            <person name="Griggs A."/>
            <person name="Gujja S."/>
            <person name="Hansen M."/>
            <person name="Heiman D."/>
            <person name="Howarth C."/>
            <person name="Larimer J."/>
            <person name="Lui A."/>
            <person name="MacDonald P.J.P."/>
            <person name="McCowen C."/>
            <person name="Montmayeur A."/>
            <person name="Murphy C."/>
            <person name="Neiman D."/>
            <person name="Pearson M."/>
            <person name="Priest M."/>
            <person name="Roberts A."/>
            <person name="Saif S."/>
            <person name="Shea T."/>
            <person name="Sisk P."/>
            <person name="Stolte C."/>
            <person name="Sykes S."/>
            <person name="Wortman J."/>
            <person name="Nusbaum C."/>
            <person name="Birren B."/>
        </authorList>
    </citation>
    <scope>NUCLEOTIDE SEQUENCE [LARGE SCALE GENOMIC DNA]</scope>
    <source>
        <strain evidence="1 2">CL03T12C32</strain>
    </source>
</reference>
<accession>K6AKB3</accession>
<comment type="caution">
    <text evidence="1">The sequence shown here is derived from an EMBL/GenBank/DDBJ whole genome shotgun (WGS) entry which is preliminary data.</text>
</comment>
<gene>
    <name evidence="1" type="ORF">HMPREF1060_00806</name>
</gene>
<name>K6AKB3_9BACT</name>
<evidence type="ECO:0000313" key="1">
    <source>
        <dbReference type="EMBL" id="EKN16168.1"/>
    </source>
</evidence>
<dbReference type="EMBL" id="AGZQ01000002">
    <property type="protein sequence ID" value="EKN16168.1"/>
    <property type="molecule type" value="Genomic_DNA"/>
</dbReference>
<dbReference type="AlphaFoldDB" id="K6AKB3"/>
<protein>
    <submittedName>
        <fullName evidence="1">Uncharacterized protein</fullName>
    </submittedName>
</protein>
<proteinExistence type="predicted"/>
<sequence length="34" mass="3683">MGALIGLFCIMAVVGSAIAIWLNTKFGKKWLESL</sequence>
<dbReference type="Proteomes" id="UP000006271">
    <property type="component" value="Unassembled WGS sequence"/>
</dbReference>